<dbReference type="PANTHER" id="PTHR28097">
    <property type="entry name" value="PHEROMONE A FACTOR RECEPTOR"/>
    <property type="match status" value="1"/>
</dbReference>
<feature type="transmembrane region" description="Helical" evidence="11">
    <location>
        <begin position="93"/>
        <end position="110"/>
    </location>
</feature>
<evidence type="ECO:0000256" key="3">
    <source>
        <dbReference type="ARBA" id="ARBA00022507"/>
    </source>
</evidence>
<comment type="caution">
    <text evidence="12">The sequence shown here is derived from an EMBL/GenBank/DDBJ whole genome shotgun (WGS) entry which is preliminary data.</text>
</comment>
<name>A0A074RN76_9AGAM</name>
<accession>A0A074RN76</accession>
<dbReference type="PRINTS" id="PR00899">
    <property type="entry name" value="GPCRSTE3"/>
</dbReference>
<feature type="transmembrane region" description="Helical" evidence="11">
    <location>
        <begin position="289"/>
        <end position="316"/>
    </location>
</feature>
<dbReference type="Pfam" id="PF02076">
    <property type="entry name" value="STE3"/>
    <property type="match status" value="1"/>
</dbReference>
<evidence type="ECO:0000313" key="12">
    <source>
        <dbReference type="EMBL" id="KEP48279.1"/>
    </source>
</evidence>
<feature type="region of interest" description="Disordered" evidence="10">
    <location>
        <begin position="433"/>
        <end position="473"/>
    </location>
</feature>
<feature type="transmembrane region" description="Helical" evidence="11">
    <location>
        <begin position="122"/>
        <end position="142"/>
    </location>
</feature>
<evidence type="ECO:0000256" key="8">
    <source>
        <dbReference type="ARBA" id="ARBA00023170"/>
    </source>
</evidence>
<feature type="transmembrane region" description="Helical" evidence="11">
    <location>
        <begin position="198"/>
        <end position="218"/>
    </location>
</feature>
<evidence type="ECO:0000256" key="4">
    <source>
        <dbReference type="ARBA" id="ARBA00022692"/>
    </source>
</evidence>
<evidence type="ECO:0000256" key="11">
    <source>
        <dbReference type="SAM" id="Phobius"/>
    </source>
</evidence>
<keyword evidence="4 11" id="KW-0812">Transmembrane</keyword>
<dbReference type="Proteomes" id="UP000027456">
    <property type="component" value="Unassembled WGS sequence"/>
</dbReference>
<evidence type="ECO:0000256" key="5">
    <source>
        <dbReference type="ARBA" id="ARBA00022989"/>
    </source>
</evidence>
<dbReference type="InterPro" id="IPR001546">
    <property type="entry name" value="GPCR_Pheromne_A_rcpt"/>
</dbReference>
<evidence type="ECO:0000256" key="2">
    <source>
        <dbReference type="ARBA" id="ARBA00011085"/>
    </source>
</evidence>
<protein>
    <submittedName>
        <fullName evidence="12">STE-like pheromone receptor</fullName>
    </submittedName>
</protein>
<dbReference type="GO" id="GO:0005886">
    <property type="term" value="C:plasma membrane"/>
    <property type="evidence" value="ECO:0007669"/>
    <property type="project" value="TreeGrafter"/>
</dbReference>
<feature type="compositionally biased region" description="Basic and acidic residues" evidence="10">
    <location>
        <begin position="463"/>
        <end position="473"/>
    </location>
</feature>
<dbReference type="GO" id="GO:0000750">
    <property type="term" value="P:pheromone-dependent signal transduction involved in conjugation with cellular fusion"/>
    <property type="evidence" value="ECO:0007669"/>
    <property type="project" value="TreeGrafter"/>
</dbReference>
<keyword evidence="7 11" id="KW-0472">Membrane</keyword>
<dbReference type="GO" id="GO:0004933">
    <property type="term" value="F:mating-type a-factor pheromone receptor activity"/>
    <property type="evidence" value="ECO:0007669"/>
    <property type="project" value="InterPro"/>
</dbReference>
<dbReference type="InterPro" id="IPR001499">
    <property type="entry name" value="GPCR_STE3"/>
</dbReference>
<dbReference type="PANTHER" id="PTHR28097:SF1">
    <property type="entry name" value="PHEROMONE A FACTOR RECEPTOR"/>
    <property type="match status" value="1"/>
</dbReference>
<reference evidence="12 13" key="1">
    <citation type="submission" date="2013-12" db="EMBL/GenBank/DDBJ databases">
        <authorList>
            <person name="Cubeta M."/>
            <person name="Pakala S."/>
            <person name="Fedorova N."/>
            <person name="Thomas E."/>
            <person name="Dean R."/>
            <person name="Jabaji S."/>
            <person name="Neate S."/>
            <person name="Toda T."/>
            <person name="Tavantzis S."/>
            <person name="Vilgalys R."/>
            <person name="Bharathan N."/>
            <person name="Pakala S."/>
            <person name="Losada L.S."/>
            <person name="Zafar N."/>
            <person name="Nierman W."/>
        </authorList>
    </citation>
    <scope>NUCLEOTIDE SEQUENCE [LARGE SCALE GENOMIC DNA]</scope>
    <source>
        <strain evidence="12 13">123E</strain>
    </source>
</reference>
<comment type="subcellular location">
    <subcellularLocation>
        <location evidence="1">Membrane</location>
        <topology evidence="1">Multi-pass membrane protein</topology>
    </subcellularLocation>
</comment>
<proteinExistence type="inferred from homology"/>
<dbReference type="OrthoDB" id="2874149at2759"/>
<keyword evidence="5 11" id="KW-1133">Transmembrane helix</keyword>
<feature type="transmembrane region" description="Helical" evidence="11">
    <location>
        <begin position="355"/>
        <end position="373"/>
    </location>
</feature>
<feature type="transmembrane region" description="Helical" evidence="11">
    <location>
        <begin position="154"/>
        <end position="178"/>
    </location>
</feature>
<evidence type="ECO:0000256" key="6">
    <source>
        <dbReference type="ARBA" id="ARBA00023040"/>
    </source>
</evidence>
<evidence type="ECO:0000256" key="1">
    <source>
        <dbReference type="ARBA" id="ARBA00004141"/>
    </source>
</evidence>
<sequence>MSGAEFGCVFVQMCKQVTTNSLRASEWGPEVLFQTGHSLNQSLRVFVPLSVNLGLIHTARPGISRWPSREASLPHTDLPSRVRSLPPTMRTDLPVVSFLCTALVLIPLPWHWRARNTATLSIIFWLGVINFTRGINSIVWAGKTINYAPVWCDITAKLIIGANWAFPSSTLCICRYLAQVSSPHHKIANASDKRRRMYFEIFMCAVLPIIAMALHYVVQGHRFDILEDFGCNPTTYVSVAALFIVYLPPLVLSLITLVYAGIALRWFVHRRAQFQAVLQSSNSGLTTGRYLRLIALSITEMLFATATTLFVLVITLEDNGLRPWVSWDFVHSDWLRVDQFAKVLAPQYFWDRYLLTWYMVPITSVIFFAFFGFGQEAKAEYARYFNFVKTKIFRIKNKPQPVLPVSARGGINTMSSTLSTPAVIKLHTETTVSRTSEKWDDAPASSVHSASRPPSPSGNNAKDTLDVDVESRQ</sequence>
<evidence type="ECO:0000256" key="10">
    <source>
        <dbReference type="SAM" id="MobiDB-lite"/>
    </source>
</evidence>
<evidence type="ECO:0000256" key="7">
    <source>
        <dbReference type="ARBA" id="ARBA00023136"/>
    </source>
</evidence>
<keyword evidence="8 12" id="KW-0675">Receptor</keyword>
<organism evidence="12 13">
    <name type="scientific">Rhizoctonia solani 123E</name>
    <dbReference type="NCBI Taxonomy" id="1423351"/>
    <lineage>
        <taxon>Eukaryota</taxon>
        <taxon>Fungi</taxon>
        <taxon>Dikarya</taxon>
        <taxon>Basidiomycota</taxon>
        <taxon>Agaricomycotina</taxon>
        <taxon>Agaricomycetes</taxon>
        <taxon>Cantharellales</taxon>
        <taxon>Ceratobasidiaceae</taxon>
        <taxon>Rhizoctonia</taxon>
    </lineage>
</organism>
<dbReference type="PRINTS" id="PR00900">
    <property type="entry name" value="PHEROMONEAR"/>
</dbReference>
<dbReference type="EMBL" id="AZST01000540">
    <property type="protein sequence ID" value="KEP48279.1"/>
    <property type="molecule type" value="Genomic_DNA"/>
</dbReference>
<gene>
    <name evidence="12" type="ORF">V565_128620</name>
</gene>
<feature type="transmembrane region" description="Helical" evidence="11">
    <location>
        <begin position="238"/>
        <end position="268"/>
    </location>
</feature>
<keyword evidence="13" id="KW-1185">Reference proteome</keyword>
<keyword evidence="3" id="KW-0589">Pheromone response</keyword>
<dbReference type="AlphaFoldDB" id="A0A074RN76"/>
<keyword evidence="6" id="KW-0297">G-protein coupled receptor</keyword>
<dbReference type="CDD" id="cd14966">
    <property type="entry name" value="7tmD_STE3"/>
    <property type="match status" value="1"/>
</dbReference>
<dbReference type="HOGENOM" id="CLU_027592_0_0_1"/>
<comment type="similarity">
    <text evidence="2">Belongs to the G-protein coupled receptor 4 family.</text>
</comment>
<keyword evidence="9" id="KW-0807">Transducer</keyword>
<evidence type="ECO:0000256" key="9">
    <source>
        <dbReference type="ARBA" id="ARBA00023224"/>
    </source>
</evidence>
<evidence type="ECO:0000313" key="13">
    <source>
        <dbReference type="Proteomes" id="UP000027456"/>
    </source>
</evidence>